<dbReference type="GO" id="GO:0000139">
    <property type="term" value="C:Golgi membrane"/>
    <property type="evidence" value="ECO:0007669"/>
    <property type="project" value="UniProtKB-SubCell"/>
</dbReference>
<evidence type="ECO:0000313" key="5">
    <source>
        <dbReference type="EnsemblPlants" id="Kaladp0674s0013.1.v1.1.CDS.1"/>
    </source>
</evidence>
<dbReference type="Proteomes" id="UP000594263">
    <property type="component" value="Unplaced"/>
</dbReference>
<evidence type="ECO:0000256" key="3">
    <source>
        <dbReference type="ARBA" id="ARBA00022989"/>
    </source>
</evidence>
<dbReference type="Pfam" id="PF21729">
    <property type="entry name" value="IRX15_IRX15L_GXM"/>
    <property type="match status" value="1"/>
</dbReference>
<dbReference type="GO" id="GO:0045492">
    <property type="term" value="P:xylan biosynthetic process"/>
    <property type="evidence" value="ECO:0007669"/>
    <property type="project" value="InterPro"/>
</dbReference>
<evidence type="ECO:0000256" key="4">
    <source>
        <dbReference type="ARBA" id="ARBA00023136"/>
    </source>
</evidence>
<keyword evidence="4" id="KW-0472">Membrane</keyword>
<dbReference type="InterPro" id="IPR006514">
    <property type="entry name" value="IRX15/GXM/AGM"/>
</dbReference>
<name>A0A7N0VDR8_KALFE</name>
<dbReference type="AlphaFoldDB" id="A0A7N0VDR8"/>
<dbReference type="EnsemblPlants" id="Kaladp0674s0013.1.v1.1">
    <property type="protein sequence ID" value="Kaladp0674s0013.1.v1.1.CDS.1"/>
    <property type="gene ID" value="Kaladp0674s0013.v1.1"/>
</dbReference>
<sequence>MKFPRKLLPVFIFLLSTISILRLIKHMLVIPSPSPSLAAQPPAFHHSYPTPPCNTTSTSLNISGGVQRSLLHHTALTEKEFGFLSSLINSRVPCNLLVFGLEPQYTSLTVMNRGGYTIFLDDNPEKLSTVGINSATAKIYRVKYYTAAADAFTLLKYARENKVCQPQQGFLRNSSCQLALTNLPEEVYGTMWDFILVDGPSGHKPDAPGRMAAIYTAGMLARATKNTTQVIVHDVDRMIEKWFSWEYLCEENLASAKGKLWNFTISKNRNSTSFCTNNNR</sequence>
<evidence type="ECO:0000256" key="1">
    <source>
        <dbReference type="ARBA" id="ARBA00004194"/>
    </source>
</evidence>
<accession>A0A7N0VDR8</accession>
<evidence type="ECO:0000313" key="6">
    <source>
        <dbReference type="Proteomes" id="UP000594263"/>
    </source>
</evidence>
<comment type="subcellular location">
    <subcellularLocation>
        <location evidence="1">Golgi apparatus membrane</location>
        <topology evidence="1">Single-pass membrane protein</topology>
    </subcellularLocation>
</comment>
<reference evidence="5" key="1">
    <citation type="submission" date="2021-01" db="UniProtKB">
        <authorList>
            <consortium name="EnsemblPlants"/>
        </authorList>
    </citation>
    <scope>IDENTIFICATION</scope>
</reference>
<evidence type="ECO:0000256" key="2">
    <source>
        <dbReference type="ARBA" id="ARBA00022692"/>
    </source>
</evidence>
<organism evidence="5 6">
    <name type="scientific">Kalanchoe fedtschenkoi</name>
    <name type="common">Lavender scallops</name>
    <name type="synonym">South American air plant</name>
    <dbReference type="NCBI Taxonomy" id="63787"/>
    <lineage>
        <taxon>Eukaryota</taxon>
        <taxon>Viridiplantae</taxon>
        <taxon>Streptophyta</taxon>
        <taxon>Embryophyta</taxon>
        <taxon>Tracheophyta</taxon>
        <taxon>Spermatophyta</taxon>
        <taxon>Magnoliopsida</taxon>
        <taxon>eudicotyledons</taxon>
        <taxon>Gunneridae</taxon>
        <taxon>Pentapetalae</taxon>
        <taxon>Saxifragales</taxon>
        <taxon>Crassulaceae</taxon>
        <taxon>Kalanchoe</taxon>
    </lineage>
</organism>
<dbReference type="PANTHER" id="PTHR31444">
    <property type="entry name" value="OS11G0490100 PROTEIN"/>
    <property type="match status" value="1"/>
</dbReference>
<proteinExistence type="predicted"/>
<protein>
    <recommendedName>
        <fullName evidence="7">Polysaccharide biosynthesis domain-containing protein</fullName>
    </recommendedName>
</protein>
<evidence type="ECO:0008006" key="7">
    <source>
        <dbReference type="Google" id="ProtNLM"/>
    </source>
</evidence>
<keyword evidence="3" id="KW-1133">Transmembrane helix</keyword>
<dbReference type="OMA" id="EVYELKW"/>
<keyword evidence="6" id="KW-1185">Reference proteome</keyword>
<dbReference type="NCBIfam" id="TIGR01627">
    <property type="entry name" value="A_thal_3515"/>
    <property type="match status" value="1"/>
</dbReference>
<dbReference type="Gramene" id="Kaladp0674s0013.1.v1.1">
    <property type="protein sequence ID" value="Kaladp0674s0013.1.v1.1.CDS.1"/>
    <property type="gene ID" value="Kaladp0674s0013.v1.1"/>
</dbReference>
<keyword evidence="2" id="KW-0812">Transmembrane</keyword>